<evidence type="ECO:0000313" key="2">
    <source>
        <dbReference type="Proteomes" id="UP000092839"/>
    </source>
</evidence>
<evidence type="ECO:0000313" key="1">
    <source>
        <dbReference type="EMBL" id="ANW02735.1"/>
    </source>
</evidence>
<accession>A0A1B1UJ10</accession>
<dbReference type="EMBL" id="CP016428">
    <property type="protein sequence ID" value="ANW02735.1"/>
    <property type="molecule type" value="Genomic_DNA"/>
</dbReference>
<dbReference type="AlphaFoldDB" id="A0A1B1UJ10"/>
<reference evidence="1 2" key="1">
    <citation type="submission" date="2016-07" db="EMBL/GenBank/DDBJ databases">
        <title>Complete genome sequence of Bradyrhizobium icense LMTR 13T, a potential inoculant strain isolated from lima bean (Phaseolus lunatus) in Peru.</title>
        <authorList>
            <person name="Ormeno-Orrillo E."/>
            <person name="Duran D."/>
            <person name="Rogel M.A."/>
            <person name="Rey L."/>
            <person name="Imperial J."/>
            <person name="Ruiz-Argueso T."/>
            <person name="Martinez-Romero E."/>
        </authorList>
    </citation>
    <scope>NUCLEOTIDE SEQUENCE [LARGE SCALE GENOMIC DNA]</scope>
    <source>
        <strain evidence="1 2">LMTR 13</strain>
    </source>
</reference>
<sequence>MLRASISPSGNEWFASRNAKNDLKSTTGVQLRFTDGAIYRNFVCRASVTESPLELVGYHHGRALLIRRDQRGDFGEIAVQVPPQIRLRELLLMFVAASFVTLALLV</sequence>
<protein>
    <submittedName>
        <fullName evidence="1">Uncharacterized protein</fullName>
    </submittedName>
</protein>
<dbReference type="Proteomes" id="UP000092839">
    <property type="component" value="Chromosome"/>
</dbReference>
<keyword evidence="2" id="KW-1185">Reference proteome</keyword>
<gene>
    <name evidence="1" type="ORF">LMTR13_23785</name>
</gene>
<name>A0A1B1UJ10_9BRAD</name>
<organism evidence="1 2">
    <name type="scientific">Bradyrhizobium icense</name>
    <dbReference type="NCBI Taxonomy" id="1274631"/>
    <lineage>
        <taxon>Bacteria</taxon>
        <taxon>Pseudomonadati</taxon>
        <taxon>Pseudomonadota</taxon>
        <taxon>Alphaproteobacteria</taxon>
        <taxon>Hyphomicrobiales</taxon>
        <taxon>Nitrobacteraceae</taxon>
        <taxon>Bradyrhizobium</taxon>
    </lineage>
</organism>
<dbReference type="KEGG" id="bic:LMTR13_23785"/>
<proteinExistence type="predicted"/>